<dbReference type="Gene3D" id="3.40.1620.10">
    <property type="entry name" value="YefM-like domain"/>
    <property type="match status" value="1"/>
</dbReference>
<dbReference type="InterPro" id="IPR051405">
    <property type="entry name" value="phD/YefM_antitoxin"/>
</dbReference>
<dbReference type="SUPFAM" id="SSF143120">
    <property type="entry name" value="YefM-like"/>
    <property type="match status" value="1"/>
</dbReference>
<gene>
    <name evidence="2" type="ORF">UFOPK3204_01201</name>
</gene>
<dbReference type="InterPro" id="IPR006442">
    <property type="entry name" value="Antitoxin_Phd/YefM"/>
</dbReference>
<dbReference type="NCBIfam" id="TIGR01552">
    <property type="entry name" value="phd_fam"/>
    <property type="match status" value="1"/>
</dbReference>
<proteinExistence type="inferred from homology"/>
<dbReference type="Pfam" id="PF02604">
    <property type="entry name" value="PhdYeFM_antitox"/>
    <property type="match status" value="1"/>
</dbReference>
<organism evidence="2">
    <name type="scientific">freshwater metagenome</name>
    <dbReference type="NCBI Taxonomy" id="449393"/>
    <lineage>
        <taxon>unclassified sequences</taxon>
        <taxon>metagenomes</taxon>
        <taxon>ecological metagenomes</taxon>
    </lineage>
</organism>
<sequence>MSKYMALALVRQDLSGIVEEVASTHERVVVTRHGEPAAVLLSIDDLEALEETLEILADAALVAAIQKSLKSTKRYTMAQARARLSKRSSA</sequence>
<accession>A0A6J7AJZ4</accession>
<protein>
    <submittedName>
        <fullName evidence="2">Unannotated protein</fullName>
    </submittedName>
</protein>
<reference evidence="2" key="1">
    <citation type="submission" date="2020-05" db="EMBL/GenBank/DDBJ databases">
        <authorList>
            <person name="Chiriac C."/>
            <person name="Salcher M."/>
            <person name="Ghai R."/>
            <person name="Kavagutti S V."/>
        </authorList>
    </citation>
    <scope>NUCLEOTIDE SEQUENCE</scope>
</reference>
<name>A0A6J7AJZ4_9ZZZZ</name>
<dbReference type="EMBL" id="CAFABK010000058">
    <property type="protein sequence ID" value="CAB4833155.1"/>
    <property type="molecule type" value="Genomic_DNA"/>
</dbReference>
<comment type="similarity">
    <text evidence="1">Belongs to the phD/YefM antitoxin family.</text>
</comment>
<dbReference type="AlphaFoldDB" id="A0A6J7AJZ4"/>
<evidence type="ECO:0000313" key="2">
    <source>
        <dbReference type="EMBL" id="CAB4833155.1"/>
    </source>
</evidence>
<dbReference type="InterPro" id="IPR036165">
    <property type="entry name" value="YefM-like_sf"/>
</dbReference>
<evidence type="ECO:0000256" key="1">
    <source>
        <dbReference type="ARBA" id="ARBA00009981"/>
    </source>
</evidence>
<dbReference type="PANTHER" id="PTHR33713">
    <property type="entry name" value="ANTITOXIN YAFN-RELATED"/>
    <property type="match status" value="1"/>
</dbReference>
<dbReference type="PANTHER" id="PTHR33713:SF10">
    <property type="entry name" value="ANTITOXIN YAFN"/>
    <property type="match status" value="1"/>
</dbReference>